<dbReference type="Gene3D" id="3.30.20.10">
    <property type="entry name" value="Endochitinase, domain 2"/>
    <property type="match status" value="1"/>
</dbReference>
<dbReference type="SUPFAM" id="SSF53955">
    <property type="entry name" value="Lysozyme-like"/>
    <property type="match status" value="1"/>
</dbReference>
<evidence type="ECO:0000256" key="3">
    <source>
        <dbReference type="ARBA" id="ARBA00022821"/>
    </source>
</evidence>
<evidence type="ECO:0000256" key="4">
    <source>
        <dbReference type="ARBA" id="ARBA00023157"/>
    </source>
</evidence>
<proteinExistence type="predicted"/>
<keyword evidence="3" id="KW-0611">Plant defense</keyword>
<feature type="disulfide bond" evidence="6 7">
    <location>
        <begin position="32"/>
        <end position="44"/>
    </location>
</feature>
<dbReference type="SUPFAM" id="SSF57016">
    <property type="entry name" value="Plant lectins/antimicrobial peptides"/>
    <property type="match status" value="1"/>
</dbReference>
<dbReference type="SMART" id="SM00270">
    <property type="entry name" value="ChtBD1"/>
    <property type="match status" value="1"/>
</dbReference>
<sequence>MAGVKRISVLTMTIMILVVVEIHLGFAQNCGCTSSQCCSKWGYCGTTDAYCGDGCQSGPCHNKPSPSVPAPGSSSGIESIITEDFFNRIRSGISSSCAGKNFYTYNGFIDAAKAQGFAGFGTTGTLEERKRELAAFFANVAHETGSLCYVEEINKATYCQDSAQWPCQSGKQYYGRGPLQLTWNYNYGSAGKYTGLPLLTNPDLVAQRPDVAFKTSVWFWMISSNCHKAMTSSGGTGFAGTIRAINGGECGGGRPAAVQSRVDLYKKLCGWLDVTTGSNLSC</sequence>
<dbReference type="GO" id="GO:0050832">
    <property type="term" value="P:defense response to fungus"/>
    <property type="evidence" value="ECO:0007669"/>
    <property type="project" value="UniProtKB-ARBA"/>
</dbReference>
<keyword evidence="1 7" id="KW-0147">Chitin-binding</keyword>
<feature type="disulfide bond" evidence="6">
    <location>
        <begin position="97"/>
        <end position="148"/>
    </location>
</feature>
<dbReference type="PANTHER" id="PTHR22595">
    <property type="entry name" value="CHITINASE-RELATED"/>
    <property type="match status" value="1"/>
</dbReference>
<evidence type="ECO:0000256" key="5">
    <source>
        <dbReference type="PIRSR" id="PIRSR001060-1"/>
    </source>
</evidence>
<accession>A0A0C9RKM1</accession>
<dbReference type="GO" id="GO:0004568">
    <property type="term" value="F:chitinase activity"/>
    <property type="evidence" value="ECO:0007669"/>
    <property type="project" value="InterPro"/>
</dbReference>
<dbReference type="PROSITE" id="PS50941">
    <property type="entry name" value="CHIT_BIND_I_2"/>
    <property type="match status" value="1"/>
</dbReference>
<feature type="domain" description="Chitin-binding type-1" evidence="9">
    <location>
        <begin position="27"/>
        <end position="62"/>
    </location>
</feature>
<dbReference type="InterPro" id="IPR036861">
    <property type="entry name" value="Endochitinase-like_sf"/>
</dbReference>
<dbReference type="EMBL" id="GCHU01013432">
    <property type="protein sequence ID" value="JAG87106.1"/>
    <property type="molecule type" value="Transcribed_RNA"/>
</dbReference>
<evidence type="ECO:0000256" key="2">
    <source>
        <dbReference type="ARBA" id="ARBA00022729"/>
    </source>
</evidence>
<dbReference type="Gene3D" id="3.30.60.10">
    <property type="entry name" value="Endochitinase-like"/>
    <property type="match status" value="1"/>
</dbReference>
<feature type="disulfide bond" evidence="6">
    <location>
        <begin position="250"/>
        <end position="282"/>
    </location>
</feature>
<reference evidence="10" key="1">
    <citation type="submission" date="2015-02" db="EMBL/GenBank/DDBJ databases">
        <title>A transcriptome of Wollemia nobilis - a relic of Gondwana.</title>
        <authorList>
            <person name="Chia J.Y."/>
            <person name="Leong Y.S."/>
            <person name="Abdul Karim S."/>
            <person name="Wan Azmi N."/>
            <person name="Hercus R."/>
            <person name="Croft L."/>
        </authorList>
    </citation>
    <scope>NUCLEOTIDE SEQUENCE</scope>
    <source>
        <strain evidence="10">MaeBrown</strain>
        <tissue evidence="10">Leaf</tissue>
    </source>
</reference>
<dbReference type="InterPro" id="IPR018371">
    <property type="entry name" value="Chitin-binding_1_CS"/>
</dbReference>
<keyword evidence="2 8" id="KW-0732">Signal</keyword>
<feature type="signal peptide" evidence="8">
    <location>
        <begin position="1"/>
        <end position="27"/>
    </location>
</feature>
<organism evidence="10">
    <name type="scientific">Wollemia nobilis</name>
    <dbReference type="NCBI Taxonomy" id="56998"/>
    <lineage>
        <taxon>Eukaryota</taxon>
        <taxon>Viridiplantae</taxon>
        <taxon>Streptophyta</taxon>
        <taxon>Embryophyta</taxon>
        <taxon>Tracheophyta</taxon>
        <taxon>Spermatophyta</taxon>
        <taxon>Pinopsida</taxon>
        <taxon>Pinidae</taxon>
        <taxon>Conifers II</taxon>
        <taxon>Araucariales</taxon>
        <taxon>Araucariaceae</taxon>
        <taxon>Wollemia</taxon>
    </lineage>
</organism>
<dbReference type="AlphaFoldDB" id="A0A0C9RKM1"/>
<feature type="chain" id="PRO_5002202020" evidence="8">
    <location>
        <begin position="28"/>
        <end position="282"/>
    </location>
</feature>
<dbReference type="InterPro" id="IPR016283">
    <property type="entry name" value="Glyco_hydro_19"/>
</dbReference>
<protein>
    <submittedName>
        <fullName evidence="10">TSA: Wollemia nobilis Ref_Wollemi_Transcript_13509_991 transcribed RNA sequence</fullName>
    </submittedName>
</protein>
<dbReference type="InterPro" id="IPR000726">
    <property type="entry name" value="Glyco_hydro_19_cat"/>
</dbReference>
<feature type="disulfide bond" evidence="6 7">
    <location>
        <begin position="37"/>
        <end position="51"/>
    </location>
</feature>
<dbReference type="CDD" id="cd00325">
    <property type="entry name" value="chitinase_GH19"/>
    <property type="match status" value="1"/>
</dbReference>
<dbReference type="PROSITE" id="PS00774">
    <property type="entry name" value="CHITINASE_19_2"/>
    <property type="match status" value="1"/>
</dbReference>
<dbReference type="InterPro" id="IPR001002">
    <property type="entry name" value="Chitin-bd_1"/>
</dbReference>
<dbReference type="FunFam" id="3.30.20.10:FF:000001">
    <property type="entry name" value="Endochitinase (Chitinase)"/>
    <property type="match status" value="1"/>
</dbReference>
<evidence type="ECO:0000313" key="10">
    <source>
        <dbReference type="EMBL" id="JAG87106.1"/>
    </source>
</evidence>
<feature type="active site" description="Proton donor" evidence="5">
    <location>
        <position position="143"/>
    </location>
</feature>
<comment type="caution">
    <text evidence="7">Lacks conserved residue(s) required for the propagation of feature annotation.</text>
</comment>
<evidence type="ECO:0000259" key="9">
    <source>
        <dbReference type="PROSITE" id="PS50941"/>
    </source>
</evidence>
<dbReference type="GO" id="GO:0006032">
    <property type="term" value="P:chitin catabolic process"/>
    <property type="evidence" value="ECO:0007669"/>
    <property type="project" value="InterPro"/>
</dbReference>
<evidence type="ECO:0000256" key="1">
    <source>
        <dbReference type="ARBA" id="ARBA00022669"/>
    </source>
</evidence>
<dbReference type="PANTHER" id="PTHR22595:SF79">
    <property type="entry name" value="CHITINASE 12"/>
    <property type="match status" value="1"/>
</dbReference>
<evidence type="ECO:0000256" key="8">
    <source>
        <dbReference type="SAM" id="SignalP"/>
    </source>
</evidence>
<feature type="disulfide bond" evidence="6">
    <location>
        <begin position="159"/>
        <end position="167"/>
    </location>
</feature>
<evidence type="ECO:0000256" key="6">
    <source>
        <dbReference type="PIRSR" id="PIRSR001060-2"/>
    </source>
</evidence>
<dbReference type="Pfam" id="PF00182">
    <property type="entry name" value="Glyco_hydro_19"/>
    <property type="match status" value="1"/>
</dbReference>
<name>A0A0C9RKM1_9CONI</name>
<dbReference type="CDD" id="cd00035">
    <property type="entry name" value="ChtBD1"/>
    <property type="match status" value="1"/>
</dbReference>
<dbReference type="GO" id="GO:0008061">
    <property type="term" value="F:chitin binding"/>
    <property type="evidence" value="ECO:0007669"/>
    <property type="project" value="UniProtKB-UniRule"/>
</dbReference>
<dbReference type="GO" id="GO:0016998">
    <property type="term" value="P:cell wall macromolecule catabolic process"/>
    <property type="evidence" value="ECO:0007669"/>
    <property type="project" value="InterPro"/>
</dbReference>
<dbReference type="PIRSF" id="PIRSF001060">
    <property type="entry name" value="Endochitinase"/>
    <property type="match status" value="1"/>
</dbReference>
<dbReference type="GO" id="GO:0005975">
    <property type="term" value="P:carbohydrate metabolic process"/>
    <property type="evidence" value="ECO:0007669"/>
    <property type="project" value="InterPro"/>
</dbReference>
<dbReference type="Pfam" id="PF00187">
    <property type="entry name" value="Chitin_bind_1"/>
    <property type="match status" value="1"/>
</dbReference>
<dbReference type="InterPro" id="IPR023346">
    <property type="entry name" value="Lysozyme-like_dom_sf"/>
</dbReference>
<evidence type="ECO:0000256" key="7">
    <source>
        <dbReference type="PROSITE-ProRule" id="PRU00261"/>
    </source>
</evidence>
<keyword evidence="4 6" id="KW-1015">Disulfide bond</keyword>
<dbReference type="PROSITE" id="PS00026">
    <property type="entry name" value="CHIT_BIND_I_1"/>
    <property type="match status" value="1"/>
</dbReference>
<dbReference type="Gene3D" id="1.10.530.10">
    <property type="match status" value="1"/>
</dbReference>